<dbReference type="Proteomes" id="UP000078348">
    <property type="component" value="Unassembled WGS sequence"/>
</dbReference>
<evidence type="ECO:0000256" key="5">
    <source>
        <dbReference type="ARBA" id="ARBA00022826"/>
    </source>
</evidence>
<evidence type="ECO:0000256" key="8">
    <source>
        <dbReference type="ARBA" id="ARBA00023065"/>
    </source>
</evidence>
<keyword evidence="9 11" id="KW-0472">Membrane</keyword>
<keyword evidence="7 11" id="KW-1133">Transmembrane helix</keyword>
<evidence type="ECO:0000256" key="10">
    <source>
        <dbReference type="ARBA" id="ARBA00023303"/>
    </source>
</evidence>
<dbReference type="GO" id="GO:0005267">
    <property type="term" value="F:potassium channel activity"/>
    <property type="evidence" value="ECO:0007669"/>
    <property type="project" value="UniProtKB-KW"/>
</dbReference>
<gene>
    <name evidence="13" type="ORF">AV274_2036</name>
</gene>
<dbReference type="InterPro" id="IPR013099">
    <property type="entry name" value="K_chnl_dom"/>
</dbReference>
<accession>A0A196SIW6</accession>
<sequence>MVIRNTSIQWEAILLVALCLLVCIVGIRTYLYDWAWSHNTLLTVVEVFLNLFIVIDYTRNIMDAPVKSYFITSIYGCFNFLAGLPVIVVTIVPKQYFLVYFFVVELRTFFFFLFLRNMKLWKEAFMERREREIMITVAELVLFVFSFGCLFTNTERSVVEYTLIDSLYFAFVTVTTVGYGDLSAQTQAGRFATTYYIVSILFWLPSKLTRLFSMPAKPKDHFTQEQLVKRAQAEHVVIIGYFKEFLPLLISELKEGSSDYLQDTVFVLLTQESIDLRELQRMCGRFASHVQIIYGTPISSIS</sequence>
<feature type="transmembrane region" description="Helical" evidence="11">
    <location>
        <begin position="188"/>
        <end position="204"/>
    </location>
</feature>
<keyword evidence="2" id="KW-0813">Transport</keyword>
<dbReference type="EMBL" id="LXWW01000092">
    <property type="protein sequence ID" value="OAO16256.1"/>
    <property type="molecule type" value="Genomic_DNA"/>
</dbReference>
<dbReference type="SUPFAM" id="SSF81324">
    <property type="entry name" value="Voltage-gated potassium channels"/>
    <property type="match status" value="1"/>
</dbReference>
<evidence type="ECO:0000256" key="1">
    <source>
        <dbReference type="ARBA" id="ARBA00004141"/>
    </source>
</evidence>
<evidence type="ECO:0000313" key="14">
    <source>
        <dbReference type="Proteomes" id="UP000078348"/>
    </source>
</evidence>
<feature type="transmembrane region" description="Helical" evidence="11">
    <location>
        <begin position="37"/>
        <end position="57"/>
    </location>
</feature>
<organism evidence="13 14">
    <name type="scientific">Blastocystis sp. subtype 1 (strain ATCC 50177 / NandII)</name>
    <dbReference type="NCBI Taxonomy" id="478820"/>
    <lineage>
        <taxon>Eukaryota</taxon>
        <taxon>Sar</taxon>
        <taxon>Stramenopiles</taxon>
        <taxon>Bigyra</taxon>
        <taxon>Opalozoa</taxon>
        <taxon>Opalinata</taxon>
        <taxon>Blastocystidae</taxon>
        <taxon>Blastocystis</taxon>
    </lineage>
</organism>
<feature type="transmembrane region" description="Helical" evidence="11">
    <location>
        <begin position="97"/>
        <end position="115"/>
    </location>
</feature>
<comment type="caution">
    <text evidence="13">The sequence shown here is derived from an EMBL/GenBank/DDBJ whole genome shotgun (WGS) entry which is preliminary data.</text>
</comment>
<evidence type="ECO:0000256" key="11">
    <source>
        <dbReference type="SAM" id="Phobius"/>
    </source>
</evidence>
<comment type="subcellular location">
    <subcellularLocation>
        <location evidence="1">Membrane</location>
        <topology evidence="1">Multi-pass membrane protein</topology>
    </subcellularLocation>
</comment>
<keyword evidence="4 11" id="KW-0812">Transmembrane</keyword>
<keyword evidence="10 13" id="KW-0407">Ion channel</keyword>
<dbReference type="PANTHER" id="PTHR10027:SF10">
    <property type="entry name" value="SLOWPOKE 2, ISOFORM D"/>
    <property type="match status" value="1"/>
</dbReference>
<dbReference type="PANTHER" id="PTHR10027">
    <property type="entry name" value="CALCIUM-ACTIVATED POTASSIUM CHANNEL ALPHA CHAIN"/>
    <property type="match status" value="1"/>
</dbReference>
<evidence type="ECO:0000256" key="7">
    <source>
        <dbReference type="ARBA" id="ARBA00022989"/>
    </source>
</evidence>
<dbReference type="Pfam" id="PF07885">
    <property type="entry name" value="Ion_trans_2"/>
    <property type="match status" value="1"/>
</dbReference>
<keyword evidence="8" id="KW-0406">Ion transport</keyword>
<keyword evidence="6" id="KW-0630">Potassium</keyword>
<keyword evidence="14" id="KW-1185">Reference proteome</keyword>
<name>A0A196SIW6_BLAHN</name>
<feature type="transmembrane region" description="Helical" evidence="11">
    <location>
        <begin position="69"/>
        <end position="91"/>
    </location>
</feature>
<dbReference type="Gene3D" id="1.10.287.70">
    <property type="match status" value="1"/>
</dbReference>
<dbReference type="InterPro" id="IPR047871">
    <property type="entry name" value="K_chnl_Slo-like"/>
</dbReference>
<dbReference type="AlphaFoldDB" id="A0A196SIW6"/>
<dbReference type="OrthoDB" id="415460at2759"/>
<evidence type="ECO:0000256" key="3">
    <source>
        <dbReference type="ARBA" id="ARBA00022538"/>
    </source>
</evidence>
<evidence type="ECO:0000256" key="9">
    <source>
        <dbReference type="ARBA" id="ARBA00023136"/>
    </source>
</evidence>
<feature type="transmembrane region" description="Helical" evidence="11">
    <location>
        <begin position="12"/>
        <end position="31"/>
    </location>
</feature>
<keyword evidence="3" id="KW-0633">Potassium transport</keyword>
<proteinExistence type="predicted"/>
<evidence type="ECO:0000313" key="13">
    <source>
        <dbReference type="EMBL" id="OAO16256.1"/>
    </source>
</evidence>
<keyword evidence="5" id="KW-0631">Potassium channel</keyword>
<evidence type="ECO:0000259" key="12">
    <source>
        <dbReference type="Pfam" id="PF07885"/>
    </source>
</evidence>
<evidence type="ECO:0000256" key="2">
    <source>
        <dbReference type="ARBA" id="ARBA00022448"/>
    </source>
</evidence>
<evidence type="ECO:0000256" key="6">
    <source>
        <dbReference type="ARBA" id="ARBA00022958"/>
    </source>
</evidence>
<feature type="transmembrane region" description="Helical" evidence="11">
    <location>
        <begin position="135"/>
        <end position="153"/>
    </location>
</feature>
<evidence type="ECO:0000256" key="4">
    <source>
        <dbReference type="ARBA" id="ARBA00022692"/>
    </source>
</evidence>
<reference evidence="13 14" key="1">
    <citation type="submission" date="2016-05" db="EMBL/GenBank/DDBJ databases">
        <title>Nuclear genome of Blastocystis sp. subtype 1 NandII.</title>
        <authorList>
            <person name="Gentekaki E."/>
            <person name="Curtis B."/>
            <person name="Stairs C."/>
            <person name="Eme L."/>
            <person name="Herman E."/>
            <person name="Klimes V."/>
            <person name="Arias M.C."/>
            <person name="Elias M."/>
            <person name="Hilliou F."/>
            <person name="Klute M."/>
            <person name="Malik S.-B."/>
            <person name="Pightling A."/>
            <person name="Rachubinski R."/>
            <person name="Salas D."/>
            <person name="Schlacht A."/>
            <person name="Suga H."/>
            <person name="Archibald J."/>
            <person name="Ball S.G."/>
            <person name="Clark G."/>
            <person name="Dacks J."/>
            <person name="Van Der Giezen M."/>
            <person name="Tsaousis A."/>
            <person name="Roger A."/>
        </authorList>
    </citation>
    <scope>NUCLEOTIDE SEQUENCE [LARGE SCALE GENOMIC DNA]</scope>
    <source>
        <strain evidence="14">ATCC 50177 / NandII</strain>
    </source>
</reference>
<protein>
    <submittedName>
        <fullName evidence="13">Voltage-gated potassium channel</fullName>
    </submittedName>
</protein>
<dbReference type="GO" id="GO:0016020">
    <property type="term" value="C:membrane"/>
    <property type="evidence" value="ECO:0007669"/>
    <property type="project" value="UniProtKB-SubCell"/>
</dbReference>
<feature type="domain" description="Potassium channel" evidence="12">
    <location>
        <begin position="141"/>
        <end position="203"/>
    </location>
</feature>
<dbReference type="PRINTS" id="PR00169">
    <property type="entry name" value="KCHANNEL"/>
</dbReference>